<evidence type="ECO:0000313" key="3">
    <source>
        <dbReference type="Proteomes" id="UP000001307"/>
    </source>
</evidence>
<dbReference type="PANTHER" id="PTHR31655">
    <property type="entry name" value="PROTEIN FAM78A"/>
    <property type="match status" value="1"/>
</dbReference>
<proteinExistence type="predicted"/>
<name>E4X1M3_OIKDI</name>
<dbReference type="Proteomes" id="UP000001307">
    <property type="component" value="Unassembled WGS sequence"/>
</dbReference>
<dbReference type="AlphaFoldDB" id="E4X1M3"/>
<feature type="compositionally biased region" description="Basic residues" evidence="1">
    <location>
        <begin position="204"/>
        <end position="217"/>
    </location>
</feature>
<dbReference type="OrthoDB" id="9971204at2759"/>
<keyword evidence="3" id="KW-1185">Reference proteome</keyword>
<evidence type="ECO:0000313" key="2">
    <source>
        <dbReference type="EMBL" id="CBY23340.1"/>
    </source>
</evidence>
<dbReference type="EMBL" id="FN653021">
    <property type="protein sequence ID" value="CBY23340.1"/>
    <property type="molecule type" value="Genomic_DNA"/>
</dbReference>
<dbReference type="InParanoid" id="E4X1M3"/>
<sequence length="553" mass="61654">MKGNHFRHRCLIRRTFFFEMVSDFCIKVSFLQATLVLSGSSTVSTCAAKDAKNLKMESSVGDSRFEYPPFQFTLHMEPTGSNGDKKQKSSSPSTPRNCLSPSPSTFSNSSSSTSSVTSSSSRSTNRSSNSELCFLKPEVGFATEKYEPSRPFIIPPPILVRLDENIRKEANKLFLSDSSVTSEDSDSERRARGKYLGEAEKQKSPRKPPRSSRKSRSARTEPTTEEKESSSSSKDSSSPSSSPAAAKKRSGKRMGARCCKIKPVQKSNIVITDFSAVLEDTPTEIKEESKIVLRYKSPYFLADATVIFPPVMTNETWTVGWIQACSEMRFENTYGELGCSSWEIPALIKNEIAFVSDSDGVSYPWYGSGSEIATIKGPCPSYSELTVKMNDNFHPSVTWDVPVSERESVHLTSIMRDQSFITWLAAVNESTGKIIVLKTVRWRFKLKIDVDPTKELGKRGKLVIQKQQKPSIQSGGNTIPKTALIKPSANNSQVLVWRPKNGKEKIVVSAKEEYNKDEKVSFFNGASVMNRKRHLIRFISDEEAQKACEKTKS</sequence>
<feature type="compositionally biased region" description="Basic residues" evidence="1">
    <location>
        <begin position="246"/>
        <end position="255"/>
    </location>
</feature>
<feature type="region of interest" description="Disordered" evidence="1">
    <location>
        <begin position="76"/>
        <end position="129"/>
    </location>
</feature>
<feature type="compositionally biased region" description="Low complexity" evidence="1">
    <location>
        <begin position="100"/>
        <end position="129"/>
    </location>
</feature>
<feature type="compositionally biased region" description="Polar residues" evidence="1">
    <location>
        <begin position="89"/>
        <end position="99"/>
    </location>
</feature>
<feature type="compositionally biased region" description="Basic and acidic residues" evidence="1">
    <location>
        <begin position="187"/>
        <end position="203"/>
    </location>
</feature>
<reference evidence="2" key="1">
    <citation type="journal article" date="2010" name="Science">
        <title>Plasticity of animal genome architecture unmasked by rapid evolution of a pelagic tunicate.</title>
        <authorList>
            <person name="Denoeud F."/>
            <person name="Henriet S."/>
            <person name="Mungpakdee S."/>
            <person name="Aury J.M."/>
            <person name="Da Silva C."/>
            <person name="Brinkmann H."/>
            <person name="Mikhaleva J."/>
            <person name="Olsen L.C."/>
            <person name="Jubin C."/>
            <person name="Canestro C."/>
            <person name="Bouquet J.M."/>
            <person name="Danks G."/>
            <person name="Poulain J."/>
            <person name="Campsteijn C."/>
            <person name="Adamski M."/>
            <person name="Cross I."/>
            <person name="Yadetie F."/>
            <person name="Muffato M."/>
            <person name="Louis A."/>
            <person name="Butcher S."/>
            <person name="Tsagkogeorga G."/>
            <person name="Konrad A."/>
            <person name="Singh S."/>
            <person name="Jensen M.F."/>
            <person name="Cong E.H."/>
            <person name="Eikeseth-Otteraa H."/>
            <person name="Noel B."/>
            <person name="Anthouard V."/>
            <person name="Porcel B.M."/>
            <person name="Kachouri-Lafond R."/>
            <person name="Nishino A."/>
            <person name="Ugolini M."/>
            <person name="Chourrout P."/>
            <person name="Nishida H."/>
            <person name="Aasland R."/>
            <person name="Huzurbazar S."/>
            <person name="Westhof E."/>
            <person name="Delsuc F."/>
            <person name="Lehrach H."/>
            <person name="Reinhardt R."/>
            <person name="Weissenbach J."/>
            <person name="Roy S.W."/>
            <person name="Artiguenave F."/>
            <person name="Postlethwait J.H."/>
            <person name="Manak J.R."/>
            <person name="Thompson E.M."/>
            <person name="Jaillon O."/>
            <person name="Du Pasquier L."/>
            <person name="Boudinot P."/>
            <person name="Liberles D.A."/>
            <person name="Volff J.N."/>
            <person name="Philippe H."/>
            <person name="Lenhard B."/>
            <person name="Roest Crollius H."/>
            <person name="Wincker P."/>
            <person name="Chourrout D."/>
        </authorList>
    </citation>
    <scope>NUCLEOTIDE SEQUENCE [LARGE SCALE GENOMIC DNA]</scope>
</reference>
<accession>E4X1M3</accession>
<feature type="compositionally biased region" description="Low complexity" evidence="1">
    <location>
        <begin position="230"/>
        <end position="245"/>
    </location>
</feature>
<organism evidence="2">
    <name type="scientific">Oikopleura dioica</name>
    <name type="common">Tunicate</name>
    <dbReference type="NCBI Taxonomy" id="34765"/>
    <lineage>
        <taxon>Eukaryota</taxon>
        <taxon>Metazoa</taxon>
        <taxon>Chordata</taxon>
        <taxon>Tunicata</taxon>
        <taxon>Appendicularia</taxon>
        <taxon>Copelata</taxon>
        <taxon>Oikopleuridae</taxon>
        <taxon>Oikopleura</taxon>
    </lineage>
</organism>
<feature type="compositionally biased region" description="Basic and acidic residues" evidence="1">
    <location>
        <begin position="218"/>
        <end position="229"/>
    </location>
</feature>
<dbReference type="InterPro" id="IPR029638">
    <property type="entry name" value="FAM78"/>
</dbReference>
<evidence type="ECO:0000256" key="1">
    <source>
        <dbReference type="SAM" id="MobiDB-lite"/>
    </source>
</evidence>
<protein>
    <submittedName>
        <fullName evidence="2">Uncharacterized protein</fullName>
    </submittedName>
</protein>
<feature type="region of interest" description="Disordered" evidence="1">
    <location>
        <begin position="177"/>
        <end position="256"/>
    </location>
</feature>
<dbReference type="PANTHER" id="PTHR31655:SF7">
    <property type="entry name" value="PROTEIN FAM78A"/>
    <property type="match status" value="1"/>
</dbReference>
<gene>
    <name evidence="2" type="ORF">GSOID_T00015771001</name>
</gene>